<feature type="domain" description="MobA/VirD2-like nuclease" evidence="2">
    <location>
        <begin position="85"/>
        <end position="176"/>
    </location>
</feature>
<dbReference type="InterPro" id="IPR005094">
    <property type="entry name" value="Endonuclease_MobA/VirD2"/>
</dbReference>
<keyword evidence="4" id="KW-1185">Reference proteome</keyword>
<evidence type="ECO:0000313" key="3">
    <source>
        <dbReference type="EMBL" id="GLL09905.1"/>
    </source>
</evidence>
<reference evidence="3" key="2">
    <citation type="submission" date="2023-01" db="EMBL/GenBank/DDBJ databases">
        <authorList>
            <person name="Sun Q."/>
            <person name="Evtushenko L."/>
        </authorList>
    </citation>
    <scope>NUCLEOTIDE SEQUENCE</scope>
    <source>
        <strain evidence="3">VKM Ac-1069</strain>
    </source>
</reference>
<feature type="compositionally biased region" description="Basic and acidic residues" evidence="1">
    <location>
        <begin position="191"/>
        <end position="205"/>
    </location>
</feature>
<dbReference type="RefSeq" id="WP_051737144.1">
    <property type="nucleotide sequence ID" value="NZ_BAAAUZ010000011.1"/>
</dbReference>
<protein>
    <submittedName>
        <fullName evidence="3">Mobilization protein</fullName>
    </submittedName>
</protein>
<dbReference type="AlphaFoldDB" id="A0A9W6L0I1"/>
<accession>A0A9W6L0I1</accession>
<dbReference type="EMBL" id="BSFQ01000003">
    <property type="protein sequence ID" value="GLL09905.1"/>
    <property type="molecule type" value="Genomic_DNA"/>
</dbReference>
<evidence type="ECO:0000259" key="2">
    <source>
        <dbReference type="Pfam" id="PF03432"/>
    </source>
</evidence>
<dbReference type="Pfam" id="PF03432">
    <property type="entry name" value="Relaxase"/>
    <property type="match status" value="1"/>
</dbReference>
<sequence>MIAKVVHGWRAGGLLAYLFGPGVADEHRNPRVVASWDGRDTTWQPARRGAGEHDLELGPLIRALQAPAVAAGLPLRAPKDAGRGYVWHCSVRLAESDRVLPDAEWASIARELLHDAGVATRDDRGGPRWVAIRHADDHIHIAVVLVRQDTGRRFWPRHDYPKLRASAQRIEARLGLRATAPAENVAAKRPQRGELAKAERESRPPAREVLRAAARQAALRSASVAEFEQALQREGLLVTIRRGPSGDALGYAIALPPDLLATGAPIFYSGSKLAPDLSLPRLQQRWDAQPPAPRSRVACSTVAKRVGLIAGSFSAGEGDVVAAGQGLCDVLTAMSAVATVGNRYRFSAAAEQIRAAMSTPPRPQGGGELTQLARRLMLARRLQSDRERAGVELTLALARLALVVAEHHRQRPHARTAIETAAKIVRSLEPSARSAQAPDAITREQARSRTR</sequence>
<feature type="region of interest" description="Disordered" evidence="1">
    <location>
        <begin position="184"/>
        <end position="205"/>
    </location>
</feature>
<comment type="caution">
    <text evidence="3">The sequence shown here is derived from an EMBL/GenBank/DDBJ whole genome shotgun (WGS) entry which is preliminary data.</text>
</comment>
<gene>
    <name evidence="3" type="ORF">GCM10017577_10450</name>
</gene>
<proteinExistence type="predicted"/>
<reference evidence="3" key="1">
    <citation type="journal article" date="2014" name="Int. J. Syst. Evol. Microbiol.">
        <title>Complete genome sequence of Corynebacterium casei LMG S-19264T (=DSM 44701T), isolated from a smear-ripened cheese.</title>
        <authorList>
            <consortium name="US DOE Joint Genome Institute (JGI-PGF)"/>
            <person name="Walter F."/>
            <person name="Albersmeier A."/>
            <person name="Kalinowski J."/>
            <person name="Ruckert C."/>
        </authorList>
    </citation>
    <scope>NUCLEOTIDE SEQUENCE</scope>
    <source>
        <strain evidence="3">VKM Ac-1069</strain>
    </source>
</reference>
<evidence type="ECO:0000256" key="1">
    <source>
        <dbReference type="SAM" id="MobiDB-lite"/>
    </source>
</evidence>
<feature type="region of interest" description="Disordered" evidence="1">
    <location>
        <begin position="428"/>
        <end position="451"/>
    </location>
</feature>
<organism evidence="3 4">
    <name type="scientific">Pseudonocardia halophobica</name>
    <dbReference type="NCBI Taxonomy" id="29401"/>
    <lineage>
        <taxon>Bacteria</taxon>
        <taxon>Bacillati</taxon>
        <taxon>Actinomycetota</taxon>
        <taxon>Actinomycetes</taxon>
        <taxon>Pseudonocardiales</taxon>
        <taxon>Pseudonocardiaceae</taxon>
        <taxon>Pseudonocardia</taxon>
    </lineage>
</organism>
<name>A0A9W6L0I1_9PSEU</name>
<evidence type="ECO:0000313" key="4">
    <source>
        <dbReference type="Proteomes" id="UP001143463"/>
    </source>
</evidence>
<dbReference type="Proteomes" id="UP001143463">
    <property type="component" value="Unassembled WGS sequence"/>
</dbReference>
<feature type="compositionally biased region" description="Basic and acidic residues" evidence="1">
    <location>
        <begin position="441"/>
        <end position="451"/>
    </location>
</feature>